<sequence length="366" mass="42972">MTDEKRKLSSIQIKNLYYMLAYAFQVLQKGDYADIEAEEFDFVEDLLAAILAKGIANQIKKGLGREYLPKSESLSTLRGKIELSASFRQQSLLKKQLVCEYDDFSMNSYLNQVLKTTSLFLIRSPLVHSYRKKDLKKILPFFNDVDTLDLRHFRWSNIKYNRNNATYKMLINICYFVFKRMLQTEESGSHKISHFNIIQNMPQLYERFILEYYRKHYPEFNVSAGYINWNVDDGFSSFLPQMKSDIMIEHCGKILIIDAKYYEKSMQRNPLFDSTKLHSNNLYQIFTYVKNKDVSGLGNVSGMLLYAKTDEEIFPDFDYMMSGNRISAKTLDLNSDFAEICFKLDTLIEKWQFEVSNVVETDLSQK</sequence>
<accession>A0A484F3T6</accession>
<dbReference type="RefSeq" id="WP_133518059.1">
    <property type="nucleotide sequence ID" value="NZ_JAHDUW010000009.1"/>
</dbReference>
<name>A0A484F3T6_9EURY</name>
<dbReference type="PANTHER" id="PTHR38733">
    <property type="entry name" value="PROTEIN MCRC"/>
    <property type="match status" value="1"/>
</dbReference>
<dbReference type="InterPro" id="IPR019292">
    <property type="entry name" value="McrC"/>
</dbReference>
<dbReference type="GO" id="GO:0009307">
    <property type="term" value="P:DNA restriction-modification system"/>
    <property type="evidence" value="ECO:0007669"/>
    <property type="project" value="InterPro"/>
</dbReference>
<dbReference type="PIRSF" id="PIRSF003109">
    <property type="entry name" value="McrC"/>
    <property type="match status" value="1"/>
</dbReference>
<dbReference type="Pfam" id="PF10117">
    <property type="entry name" value="McrBC"/>
    <property type="match status" value="1"/>
</dbReference>
<dbReference type="OrthoDB" id="82416at2157"/>
<dbReference type="EMBL" id="SNYS01000012">
    <property type="protein sequence ID" value="TDQ67548.1"/>
    <property type="molecule type" value="Genomic_DNA"/>
</dbReference>
<dbReference type="PANTHER" id="PTHR38733:SF1">
    <property type="entry name" value="TYPE IV METHYL-DIRECTED RESTRICTION ENZYME ECOKMCRBC"/>
    <property type="match status" value="1"/>
</dbReference>
<keyword evidence="2" id="KW-1185">Reference proteome</keyword>
<dbReference type="InterPro" id="IPR014407">
    <property type="entry name" value="McrC_bac"/>
</dbReference>
<comment type="caution">
    <text evidence="1">The sequence shown here is derived from an EMBL/GenBank/DDBJ whole genome shotgun (WGS) entry which is preliminary data.</text>
</comment>
<reference evidence="1 2" key="1">
    <citation type="submission" date="2019-03" db="EMBL/GenBank/DDBJ databases">
        <title>Genomic Encyclopedia of Type Strains, Phase IV (KMG-IV): sequencing the most valuable type-strain genomes for metagenomic binning, comparative biology and taxonomic classification.</title>
        <authorList>
            <person name="Goeker M."/>
        </authorList>
    </citation>
    <scope>NUCLEOTIDE SEQUENCE [LARGE SCALE GENOMIC DNA]</scope>
    <source>
        <strain evidence="1 2">DSM 13328</strain>
    </source>
</reference>
<dbReference type="Proteomes" id="UP000294855">
    <property type="component" value="Unassembled WGS sequence"/>
</dbReference>
<proteinExistence type="predicted"/>
<dbReference type="AlphaFoldDB" id="A0A484F3T6"/>
<evidence type="ECO:0000313" key="2">
    <source>
        <dbReference type="Proteomes" id="UP000294855"/>
    </source>
</evidence>
<organism evidence="1 2">
    <name type="scientific">Methanimicrococcus blatticola</name>
    <dbReference type="NCBI Taxonomy" id="91560"/>
    <lineage>
        <taxon>Archaea</taxon>
        <taxon>Methanobacteriati</taxon>
        <taxon>Methanobacteriota</taxon>
        <taxon>Stenosarchaea group</taxon>
        <taxon>Methanomicrobia</taxon>
        <taxon>Methanosarcinales</taxon>
        <taxon>Methanosarcinaceae</taxon>
        <taxon>Methanimicrococcus</taxon>
    </lineage>
</organism>
<protein>
    <submittedName>
        <fullName evidence="1">5-methylcytosine-specific restriction enzyme subunit McrC</fullName>
    </submittedName>
</protein>
<dbReference type="NCBIfam" id="NF007277">
    <property type="entry name" value="PRK09736.1"/>
    <property type="match status" value="1"/>
</dbReference>
<evidence type="ECO:0000313" key="1">
    <source>
        <dbReference type="EMBL" id="TDQ67548.1"/>
    </source>
</evidence>
<gene>
    <name evidence="1" type="ORF">C7391_1619</name>
</gene>